<dbReference type="OrthoDB" id="424572at2759"/>
<evidence type="ECO:0000313" key="15">
    <source>
        <dbReference type="Proteomes" id="UP000664169"/>
    </source>
</evidence>
<dbReference type="EMBL" id="CAJPDQ010000012">
    <property type="protein sequence ID" value="CAF9917711.1"/>
    <property type="molecule type" value="Genomic_DNA"/>
</dbReference>
<dbReference type="InterPro" id="IPR029044">
    <property type="entry name" value="Nucleotide-diphossugar_trans"/>
</dbReference>
<evidence type="ECO:0000259" key="13">
    <source>
        <dbReference type="PROSITE" id="PS51363"/>
    </source>
</evidence>
<dbReference type="InterPro" id="IPR035543">
    <property type="entry name" value="eIF-2B_epsilon_N"/>
</dbReference>
<dbReference type="GO" id="GO:0005851">
    <property type="term" value="C:eukaryotic translation initiation factor 2B complex"/>
    <property type="evidence" value="ECO:0007669"/>
    <property type="project" value="TreeGrafter"/>
</dbReference>
<dbReference type="InterPro" id="IPR003307">
    <property type="entry name" value="W2_domain"/>
</dbReference>
<dbReference type="Gene3D" id="1.25.40.180">
    <property type="match status" value="1"/>
</dbReference>
<dbReference type="SUPFAM" id="SSF48371">
    <property type="entry name" value="ARM repeat"/>
    <property type="match status" value="1"/>
</dbReference>
<dbReference type="InterPro" id="IPR044123">
    <property type="entry name" value="W2_eIF2B_epsilon"/>
</dbReference>
<dbReference type="Proteomes" id="UP000664169">
    <property type="component" value="Unassembled WGS sequence"/>
</dbReference>
<evidence type="ECO:0000256" key="11">
    <source>
        <dbReference type="ARBA" id="ARBA00046432"/>
    </source>
</evidence>
<dbReference type="InterPro" id="IPR051956">
    <property type="entry name" value="eIF2B_epsilon"/>
</dbReference>
<dbReference type="CDD" id="cd04197">
    <property type="entry name" value="eIF-2B_epsilon_N"/>
    <property type="match status" value="1"/>
</dbReference>
<feature type="compositionally biased region" description="Acidic residues" evidence="12">
    <location>
        <begin position="739"/>
        <end position="757"/>
    </location>
</feature>
<reference evidence="14" key="1">
    <citation type="submission" date="2021-03" db="EMBL/GenBank/DDBJ databases">
        <authorList>
            <person name="Tagirdzhanova G."/>
        </authorList>
    </citation>
    <scope>NUCLEOTIDE SEQUENCE</scope>
</reference>
<dbReference type="PANTHER" id="PTHR45887:SF1">
    <property type="entry name" value="TRANSLATION INITIATION FACTOR EIF-2B SUBUNIT EPSILON"/>
    <property type="match status" value="1"/>
</dbReference>
<dbReference type="GO" id="GO:0031369">
    <property type="term" value="F:translation initiation factor binding"/>
    <property type="evidence" value="ECO:0007669"/>
    <property type="project" value="InterPro"/>
</dbReference>
<evidence type="ECO:0000256" key="6">
    <source>
        <dbReference type="ARBA" id="ARBA00022917"/>
    </source>
</evidence>
<proteinExistence type="inferred from homology"/>
<dbReference type="GO" id="GO:0003743">
    <property type="term" value="F:translation initiation factor activity"/>
    <property type="evidence" value="ECO:0007669"/>
    <property type="project" value="UniProtKB-KW"/>
</dbReference>
<evidence type="ECO:0000256" key="8">
    <source>
        <dbReference type="ARBA" id="ARBA00031190"/>
    </source>
</evidence>
<dbReference type="InterPro" id="IPR056764">
    <property type="entry name" value="LbH_EIF2B3/5"/>
</dbReference>
<comment type="caution">
    <text evidence="14">The sequence shown here is derived from an EMBL/GenBank/DDBJ whole genome shotgun (WGS) entry which is preliminary data.</text>
</comment>
<dbReference type="InterPro" id="IPR016024">
    <property type="entry name" value="ARM-type_fold"/>
</dbReference>
<comment type="similarity">
    <text evidence="2">Belongs to the eIF-2B gamma/epsilon subunits family.</text>
</comment>
<keyword evidence="15" id="KW-1185">Reference proteome</keyword>
<comment type="subcellular location">
    <subcellularLocation>
        <location evidence="1">Cytoplasm</location>
        <location evidence="1">Cytosol</location>
    </subcellularLocation>
</comment>
<evidence type="ECO:0000256" key="12">
    <source>
        <dbReference type="SAM" id="MobiDB-lite"/>
    </source>
</evidence>
<dbReference type="Pfam" id="PF00483">
    <property type="entry name" value="NTP_transferase"/>
    <property type="match status" value="1"/>
</dbReference>
<feature type="domain" description="W2" evidence="13">
    <location>
        <begin position="515"/>
        <end position="757"/>
    </location>
</feature>
<evidence type="ECO:0000313" key="14">
    <source>
        <dbReference type="EMBL" id="CAF9917711.1"/>
    </source>
</evidence>
<sequence length="757" mass="83938">MPPKSKAAGKQNTQEEQRADTLQAVVLADSFENRFAPFSLEKPRCLLPVANIPLIEYTLEFLANSGIKDIFLYSGSHEEQVEQYLNHSRWMSSTSPFSSLEILRYHASSAGDVLRDLEKRNLITGDFVLISGDVIGNVDLDSAITQHRARREKNKNAIMTMVLREVGRDYRSKPSSRRPFFFIDPSENRCLHYEEINVKDRGDRRFHLDDELLAKPEIDVRGDLLDCYIDICTSDVLGLWSDNFDYKSIRSSFLRGVLQDYELNGKTIHTCILDTGYIARVSSLRAYDAISRDIIDRWSFPFTPDSNLMPGHNYRLSKNKVYTEGGVVLARGSSVQSRSIIGKDTSVGDRSVVSNSVLGRRCQIGKNVRIENSYLWDDVVVGDNSTIIGAMVADEVVVGSDCTVSQGSLLSFRVRLSKGIELPSKTILTDIRDDFIQDKFSTPDISLVGAGGAGRIHEADSDASEASNALLSSTSRRMSSDSLESMSTLHSDIESGMDLSDGNHVAVPLSPTDSTHGNKTFFAEAITSIQDGVLKNDDPDTVKLELLGQRLTHNASDKDMRDAIARALIRSVFTFINPPRSSTSSEALLSTSPSTSTFATKANLGSLEGITPKEAVAKVYDTYSPILVQLGLFDSALPEKSDQVAVLREIEQECAIRREIIPPSRNHMGQEVLLFALNELHSNLDVLQDEGVLQWWDGGVEGEIDPSEDTSSTEIKIKPRGMEVRRLAATYMDSILLGSDEETDSEEDEDEEEDESE</sequence>
<evidence type="ECO:0000256" key="9">
    <source>
        <dbReference type="ARBA" id="ARBA00044144"/>
    </source>
</evidence>
<evidence type="ECO:0000256" key="7">
    <source>
        <dbReference type="ARBA" id="ARBA00030179"/>
    </source>
</evidence>
<dbReference type="GO" id="GO:0005085">
    <property type="term" value="F:guanyl-nucleotide exchange factor activity"/>
    <property type="evidence" value="ECO:0007669"/>
    <property type="project" value="InterPro"/>
</dbReference>
<dbReference type="Gene3D" id="3.90.550.10">
    <property type="entry name" value="Spore Coat Polysaccharide Biosynthesis Protein SpsA, Chain A"/>
    <property type="match status" value="1"/>
</dbReference>
<protein>
    <recommendedName>
        <fullName evidence="3">Mannose-1-phosphate guanyltransferase</fullName>
    </recommendedName>
    <alternativeName>
        <fullName evidence="8">GDP-mannose pyrophosphorylase</fullName>
    </alternativeName>
    <alternativeName>
        <fullName evidence="7">GTP-mannose-1-phosphate guanylyltransferase</fullName>
    </alternativeName>
    <alternativeName>
        <fullName evidence="9">Translation initiation factor eIF2B subunit epsilon</fullName>
    </alternativeName>
    <alternativeName>
        <fullName evidence="10">eIF2B GDP-GTP exchange factor subunit epsilon</fullName>
    </alternativeName>
</protein>
<evidence type="ECO:0000256" key="1">
    <source>
        <dbReference type="ARBA" id="ARBA00004514"/>
    </source>
</evidence>
<evidence type="ECO:0000256" key="2">
    <source>
        <dbReference type="ARBA" id="ARBA00007878"/>
    </source>
</evidence>
<evidence type="ECO:0000256" key="3">
    <source>
        <dbReference type="ARBA" id="ARBA00018601"/>
    </source>
</evidence>
<dbReference type="SUPFAM" id="SSF53448">
    <property type="entry name" value="Nucleotide-diphospho-sugar transferases"/>
    <property type="match status" value="1"/>
</dbReference>
<dbReference type="CDD" id="cd05787">
    <property type="entry name" value="LbH_eIF2B_epsilon"/>
    <property type="match status" value="1"/>
</dbReference>
<accession>A0A8H3F1T9</accession>
<dbReference type="FunFam" id="3.90.550.10:FF:000066">
    <property type="entry name" value="Translation initiation factor eIF-2B subunit epsilon"/>
    <property type="match status" value="1"/>
</dbReference>
<dbReference type="AlphaFoldDB" id="A0A8H3F1T9"/>
<evidence type="ECO:0000256" key="4">
    <source>
        <dbReference type="ARBA" id="ARBA00022490"/>
    </source>
</evidence>
<dbReference type="PANTHER" id="PTHR45887">
    <property type="entry name" value="TRANSLATION INITIATION FACTOR EIF-2B SUBUNIT EPSILON"/>
    <property type="match status" value="1"/>
</dbReference>
<dbReference type="GO" id="GO:0005829">
    <property type="term" value="C:cytosol"/>
    <property type="evidence" value="ECO:0007669"/>
    <property type="project" value="UniProtKB-SubCell"/>
</dbReference>
<dbReference type="InterPro" id="IPR005835">
    <property type="entry name" value="NTP_transferase_dom"/>
</dbReference>
<organism evidence="14 15">
    <name type="scientific">Gomphillus americanus</name>
    <dbReference type="NCBI Taxonomy" id="1940652"/>
    <lineage>
        <taxon>Eukaryota</taxon>
        <taxon>Fungi</taxon>
        <taxon>Dikarya</taxon>
        <taxon>Ascomycota</taxon>
        <taxon>Pezizomycotina</taxon>
        <taxon>Lecanoromycetes</taxon>
        <taxon>OSLEUM clade</taxon>
        <taxon>Ostropomycetidae</taxon>
        <taxon>Ostropales</taxon>
        <taxon>Graphidaceae</taxon>
        <taxon>Gomphilloideae</taxon>
        <taxon>Gomphillus</taxon>
    </lineage>
</organism>
<keyword evidence="6" id="KW-0648">Protein biosynthesis</keyword>
<gene>
    <name evidence="14" type="ORF">GOMPHAMPRED_001357</name>
</gene>
<evidence type="ECO:0000256" key="5">
    <source>
        <dbReference type="ARBA" id="ARBA00022540"/>
    </source>
</evidence>
<dbReference type="Gene3D" id="2.160.10.10">
    <property type="entry name" value="Hexapeptide repeat proteins"/>
    <property type="match status" value="1"/>
</dbReference>
<dbReference type="PROSITE" id="PS51363">
    <property type="entry name" value="W2"/>
    <property type="match status" value="1"/>
</dbReference>
<dbReference type="Pfam" id="PF25084">
    <property type="entry name" value="LbH_EIF2B"/>
    <property type="match status" value="1"/>
</dbReference>
<evidence type="ECO:0000256" key="10">
    <source>
        <dbReference type="ARBA" id="ARBA00044345"/>
    </source>
</evidence>
<feature type="region of interest" description="Disordered" evidence="12">
    <location>
        <begin position="734"/>
        <end position="757"/>
    </location>
</feature>
<comment type="subunit">
    <text evidence="11">Component of the translation initiation factor 2B (eIF2B) complex which is a heterodecamer of two sets of five different subunits: alpha, beta, gamma, delta and epsilon. Subunits alpha, beta and delta comprise a regulatory subcomplex and subunits epsilon and gamma comprise a catalytic subcomplex. Within the complex, the hexameric regulatory complex resides at the center, with the two heterodimeric catalytic subcomplexes bound on opposite sides.</text>
</comment>
<dbReference type="CDD" id="cd11558">
    <property type="entry name" value="W2_eIF2B_epsilon"/>
    <property type="match status" value="1"/>
</dbReference>
<keyword evidence="4" id="KW-0963">Cytoplasm</keyword>
<keyword evidence="5" id="KW-0396">Initiation factor</keyword>
<dbReference type="SUPFAM" id="SSF51161">
    <property type="entry name" value="Trimeric LpxA-like enzymes"/>
    <property type="match status" value="1"/>
</dbReference>
<dbReference type="InterPro" id="IPR011004">
    <property type="entry name" value="Trimer_LpxA-like_sf"/>
</dbReference>
<name>A0A8H3F1T9_9LECA</name>